<dbReference type="GO" id="GO:0042760">
    <property type="term" value="P:very long-chain fatty acid catabolic process"/>
    <property type="evidence" value="ECO:0007669"/>
    <property type="project" value="TreeGrafter"/>
</dbReference>
<evidence type="ECO:0000256" key="3">
    <source>
        <dbReference type="ARBA" id="ARBA00022692"/>
    </source>
</evidence>
<protein>
    <recommendedName>
        <fullName evidence="9">ABC transporter domain-containing protein</fullName>
    </recommendedName>
</protein>
<evidence type="ECO:0000259" key="9">
    <source>
        <dbReference type="PROSITE" id="PS50893"/>
    </source>
</evidence>
<evidence type="ECO:0000256" key="1">
    <source>
        <dbReference type="ARBA" id="ARBA00008575"/>
    </source>
</evidence>
<dbReference type="GO" id="GO:0016887">
    <property type="term" value="F:ATP hydrolysis activity"/>
    <property type="evidence" value="ECO:0007669"/>
    <property type="project" value="InterPro"/>
</dbReference>
<dbReference type="GO" id="GO:0140359">
    <property type="term" value="F:ABC-type transporter activity"/>
    <property type="evidence" value="ECO:0007669"/>
    <property type="project" value="InterPro"/>
</dbReference>
<dbReference type="Proteomes" id="UP000828390">
    <property type="component" value="Unassembled WGS sequence"/>
</dbReference>
<keyword evidence="4" id="KW-0547">Nucleotide-binding</keyword>
<dbReference type="AlphaFoldDB" id="A0A9D4KUU4"/>
<reference evidence="10" key="1">
    <citation type="journal article" date="2019" name="bioRxiv">
        <title>The Genome of the Zebra Mussel, Dreissena polymorpha: A Resource for Invasive Species Research.</title>
        <authorList>
            <person name="McCartney M.A."/>
            <person name="Auch B."/>
            <person name="Kono T."/>
            <person name="Mallez S."/>
            <person name="Zhang Y."/>
            <person name="Obille A."/>
            <person name="Becker A."/>
            <person name="Abrahante J.E."/>
            <person name="Garbe J."/>
            <person name="Badalamenti J.P."/>
            <person name="Herman A."/>
            <person name="Mangelson H."/>
            <person name="Liachko I."/>
            <person name="Sullivan S."/>
            <person name="Sone E.D."/>
            <person name="Koren S."/>
            <person name="Silverstein K.A.T."/>
            <person name="Beckman K.B."/>
            <person name="Gohl D.M."/>
        </authorList>
    </citation>
    <scope>NUCLEOTIDE SEQUENCE</scope>
    <source>
        <strain evidence="10">Duluth1</strain>
        <tissue evidence="10">Whole animal</tissue>
    </source>
</reference>
<keyword evidence="2" id="KW-0813">Transport</keyword>
<dbReference type="GO" id="GO:0005778">
    <property type="term" value="C:peroxisomal membrane"/>
    <property type="evidence" value="ECO:0007669"/>
    <property type="project" value="TreeGrafter"/>
</dbReference>
<evidence type="ECO:0000256" key="6">
    <source>
        <dbReference type="ARBA" id="ARBA00022989"/>
    </source>
</evidence>
<dbReference type="Pfam" id="PF00005">
    <property type="entry name" value="ABC_tran"/>
    <property type="match status" value="1"/>
</dbReference>
<keyword evidence="5" id="KW-0067">ATP-binding</keyword>
<evidence type="ECO:0000313" key="11">
    <source>
        <dbReference type="Proteomes" id="UP000828390"/>
    </source>
</evidence>
<comment type="caution">
    <text evidence="10">The sequence shown here is derived from an EMBL/GenBank/DDBJ whole genome shotgun (WGS) entry which is preliminary data.</text>
</comment>
<dbReference type="PANTHER" id="PTHR11384">
    <property type="entry name" value="ATP-BINDING CASSETTE, SUB-FAMILY D MEMBER"/>
    <property type="match status" value="1"/>
</dbReference>
<evidence type="ECO:0000256" key="2">
    <source>
        <dbReference type="ARBA" id="ARBA00022448"/>
    </source>
</evidence>
<evidence type="ECO:0000256" key="4">
    <source>
        <dbReference type="ARBA" id="ARBA00022741"/>
    </source>
</evidence>
<accession>A0A9D4KUU4</accession>
<dbReference type="SUPFAM" id="SSF52540">
    <property type="entry name" value="P-loop containing nucleoside triphosphate hydrolases"/>
    <property type="match status" value="1"/>
</dbReference>
<organism evidence="10 11">
    <name type="scientific">Dreissena polymorpha</name>
    <name type="common">Zebra mussel</name>
    <name type="synonym">Mytilus polymorpha</name>
    <dbReference type="NCBI Taxonomy" id="45954"/>
    <lineage>
        <taxon>Eukaryota</taxon>
        <taxon>Metazoa</taxon>
        <taxon>Spiralia</taxon>
        <taxon>Lophotrochozoa</taxon>
        <taxon>Mollusca</taxon>
        <taxon>Bivalvia</taxon>
        <taxon>Autobranchia</taxon>
        <taxon>Heteroconchia</taxon>
        <taxon>Euheterodonta</taxon>
        <taxon>Imparidentia</taxon>
        <taxon>Neoheterodontei</taxon>
        <taxon>Myida</taxon>
        <taxon>Dreissenoidea</taxon>
        <taxon>Dreissenidae</taxon>
        <taxon>Dreissena</taxon>
    </lineage>
</organism>
<feature type="domain" description="ABC transporter" evidence="9">
    <location>
        <begin position="179"/>
        <end position="398"/>
    </location>
</feature>
<dbReference type="GO" id="GO:0015910">
    <property type="term" value="P:long-chain fatty acid import into peroxisome"/>
    <property type="evidence" value="ECO:0007669"/>
    <property type="project" value="TreeGrafter"/>
</dbReference>
<dbReference type="Gene3D" id="3.40.50.300">
    <property type="entry name" value="P-loop containing nucleotide triphosphate hydrolases"/>
    <property type="match status" value="1"/>
</dbReference>
<proteinExistence type="inferred from homology"/>
<evidence type="ECO:0000256" key="8">
    <source>
        <dbReference type="SAM" id="Phobius"/>
    </source>
</evidence>
<dbReference type="GO" id="GO:0006635">
    <property type="term" value="P:fatty acid beta-oxidation"/>
    <property type="evidence" value="ECO:0007669"/>
    <property type="project" value="TreeGrafter"/>
</dbReference>
<dbReference type="InterPro" id="IPR003439">
    <property type="entry name" value="ABC_transporter-like_ATP-bd"/>
</dbReference>
<name>A0A9D4KUU4_DREPO</name>
<dbReference type="EMBL" id="JAIWYP010000003">
    <property type="protein sequence ID" value="KAH3846533.1"/>
    <property type="molecule type" value="Genomic_DNA"/>
</dbReference>
<evidence type="ECO:0000256" key="5">
    <source>
        <dbReference type="ARBA" id="ARBA00022840"/>
    </source>
</evidence>
<sequence length="403" mass="45415">MQIRSNSESAAFYRSGKIEEGRTNHHLANLINTQRRLILREYALNFSVNTFDYLGSILSYIAIGVPIFLGTYDALSAPDLSALISANAFVMIYLINCFTTLIDLSVQVTNIAGTTHRVVELREKLEQLYDAQQSHEKNRPANMQGFGWSEMETLLRKDQGYQVEAGSESETEDPPITALRVNDLTFVAPKSTEKLCIGLCFDFKQGVNILVTGDSGCGKSSLLRVINGIWPELRGTVTHGVEQLPHRLLYLPQRPYFTDGSLRQQVIYPLQEFDRLADTGESDDIVIEDLLSKSDLGHLKDRVGGLDTQVDWNWYDHLSPGEMQRLSFTRLFYHKPKFAVLDEATSQVGVDMEERLYSLCSQLGITLLSVGHRDTLRKYHHVELHIEKQGTWSLKPLSAGSNS</sequence>
<dbReference type="GO" id="GO:0005524">
    <property type="term" value="F:ATP binding"/>
    <property type="evidence" value="ECO:0007669"/>
    <property type="project" value="UniProtKB-KW"/>
</dbReference>
<evidence type="ECO:0000313" key="10">
    <source>
        <dbReference type="EMBL" id="KAH3846533.1"/>
    </source>
</evidence>
<dbReference type="CDD" id="cd03223">
    <property type="entry name" value="ABCD_peroxisomal_ALDP"/>
    <property type="match status" value="1"/>
</dbReference>
<keyword evidence="11" id="KW-1185">Reference proteome</keyword>
<reference evidence="10" key="2">
    <citation type="submission" date="2020-11" db="EMBL/GenBank/DDBJ databases">
        <authorList>
            <person name="McCartney M.A."/>
            <person name="Auch B."/>
            <person name="Kono T."/>
            <person name="Mallez S."/>
            <person name="Becker A."/>
            <person name="Gohl D.M."/>
            <person name="Silverstein K.A.T."/>
            <person name="Koren S."/>
            <person name="Bechman K.B."/>
            <person name="Herman A."/>
            <person name="Abrahante J.E."/>
            <person name="Garbe J."/>
        </authorList>
    </citation>
    <scope>NUCLEOTIDE SEQUENCE</scope>
    <source>
        <strain evidence="10">Duluth1</strain>
        <tissue evidence="10">Whole animal</tissue>
    </source>
</reference>
<dbReference type="GO" id="GO:0005324">
    <property type="term" value="F:long-chain fatty acid transmembrane transporter activity"/>
    <property type="evidence" value="ECO:0007669"/>
    <property type="project" value="TreeGrafter"/>
</dbReference>
<comment type="similarity">
    <text evidence="1">Belongs to the ABC transporter superfamily. ABCD family. Peroxisomal fatty acyl CoA transporter (TC 3.A.1.203) subfamily.</text>
</comment>
<dbReference type="InterPro" id="IPR011527">
    <property type="entry name" value="ABC1_TM_dom"/>
</dbReference>
<feature type="transmembrane region" description="Helical" evidence="8">
    <location>
        <begin position="82"/>
        <end position="102"/>
    </location>
</feature>
<dbReference type="InterPro" id="IPR003593">
    <property type="entry name" value="AAA+_ATPase"/>
</dbReference>
<dbReference type="GO" id="GO:0007031">
    <property type="term" value="P:peroxisome organization"/>
    <property type="evidence" value="ECO:0007669"/>
    <property type="project" value="TreeGrafter"/>
</dbReference>
<dbReference type="PANTHER" id="PTHR11384:SF59">
    <property type="entry name" value="LYSOSOMAL COBALAMIN TRANSPORTER ABCD4"/>
    <property type="match status" value="1"/>
</dbReference>
<dbReference type="SMART" id="SM00382">
    <property type="entry name" value="AAA"/>
    <property type="match status" value="1"/>
</dbReference>
<keyword evidence="3 8" id="KW-0812">Transmembrane</keyword>
<evidence type="ECO:0000256" key="7">
    <source>
        <dbReference type="ARBA" id="ARBA00023136"/>
    </source>
</evidence>
<feature type="transmembrane region" description="Helical" evidence="8">
    <location>
        <begin position="53"/>
        <end position="75"/>
    </location>
</feature>
<keyword evidence="6 8" id="KW-1133">Transmembrane helix</keyword>
<gene>
    <name evidence="10" type="ORF">DPMN_088835</name>
</gene>
<dbReference type="InterPro" id="IPR027417">
    <property type="entry name" value="P-loop_NTPase"/>
</dbReference>
<dbReference type="InterPro" id="IPR050835">
    <property type="entry name" value="ABC_transporter_sub-D"/>
</dbReference>
<dbReference type="PROSITE" id="PS50893">
    <property type="entry name" value="ABC_TRANSPORTER_2"/>
    <property type="match status" value="1"/>
</dbReference>
<keyword evidence="7 8" id="KW-0472">Membrane</keyword>
<dbReference type="Pfam" id="PF06472">
    <property type="entry name" value="ABC_membrane_2"/>
    <property type="match status" value="1"/>
</dbReference>